<evidence type="ECO:0000256" key="3">
    <source>
        <dbReference type="ARBA" id="ARBA00011738"/>
    </source>
</evidence>
<name>A0A163WZJ3_9BACL</name>
<dbReference type="InterPro" id="IPR001544">
    <property type="entry name" value="Aminotrans_IV"/>
</dbReference>
<evidence type="ECO:0000256" key="6">
    <source>
        <dbReference type="ARBA" id="ARBA00022576"/>
    </source>
</evidence>
<comment type="function">
    <text evidence="12">Acts on the D-isomers of alanine, leucine, aspartate, glutamate, aminobutyrate, norvaline and asparagine. The enzyme transfers an amino group from a substrate D-amino acid to the pyridoxal phosphate cofactor to form pyridoxamine and an alpha-keto acid in the first half-reaction.</text>
</comment>
<keyword evidence="6 13" id="KW-0032">Aminotransferase</keyword>
<dbReference type="SUPFAM" id="SSF56752">
    <property type="entry name" value="D-aminoacid aminotransferase-like PLP-dependent enzymes"/>
    <property type="match status" value="1"/>
</dbReference>
<comment type="cofactor">
    <cofactor evidence="1 11">
        <name>pyridoxal 5'-phosphate</name>
        <dbReference type="ChEBI" id="CHEBI:597326"/>
    </cofactor>
</comment>
<sequence length="280" mass="31089">MALAYFNGSFIQSDEPAVPIDERGHQFGDGVYEVIRIYKGRPFMLDEHLDRLFKSAEAIRLEIGHDGESLKRVIGELTQKSGLSDLDLYVQATRGIAPRNHLFPACPASVSMTAKPFREIPAEARATGVSVMLHPDERWLNCWIKSLNLLPNILAKQAASERGCLEAILVRDGVVTEGTSSNVYLVKDGAIRTAPLSNQILAGITRIAVQRIAHELRIPFVEQSFTPEELRQADEAFITSTTMEVMPVVRFEDGSLIRDGKPGPVARALYERFRTITGQD</sequence>
<dbReference type="Gene3D" id="3.30.470.10">
    <property type="match status" value="1"/>
</dbReference>
<dbReference type="GO" id="GO:0047810">
    <property type="term" value="F:D-alanine-2-oxoglutarate aminotransferase activity"/>
    <property type="evidence" value="ECO:0007669"/>
    <property type="project" value="UniProtKB-EC"/>
</dbReference>
<dbReference type="PANTHER" id="PTHR42743:SF10">
    <property type="entry name" value="D-ALANINE AMINOTRANSFERASE"/>
    <property type="match status" value="1"/>
</dbReference>
<dbReference type="GO" id="GO:0046416">
    <property type="term" value="P:D-amino acid metabolic process"/>
    <property type="evidence" value="ECO:0007669"/>
    <property type="project" value="InterPro"/>
</dbReference>
<dbReference type="InterPro" id="IPR043131">
    <property type="entry name" value="BCAT-like_N"/>
</dbReference>
<evidence type="ECO:0000256" key="9">
    <source>
        <dbReference type="ARBA" id="ARBA00047911"/>
    </source>
</evidence>
<dbReference type="InterPro" id="IPR050571">
    <property type="entry name" value="Class-IV_PLP-Dep_Aminotrnsfr"/>
</dbReference>
<evidence type="ECO:0000256" key="2">
    <source>
        <dbReference type="ARBA" id="ARBA00009320"/>
    </source>
</evidence>
<dbReference type="Pfam" id="PF01063">
    <property type="entry name" value="Aminotran_4"/>
    <property type="match status" value="1"/>
</dbReference>
<dbReference type="EMBL" id="LQRA01000065">
    <property type="protein sequence ID" value="KZE77080.1"/>
    <property type="molecule type" value="Genomic_DNA"/>
</dbReference>
<reference evidence="14" key="1">
    <citation type="submission" date="2016-01" db="EMBL/GenBank/DDBJ databases">
        <title>Draft genome of Chromobacterium sp. F49.</title>
        <authorList>
            <person name="Hong K.W."/>
        </authorList>
    </citation>
    <scope>NUCLEOTIDE SEQUENCE [LARGE SCALE GENOMIC DNA]</scope>
    <source>
        <strain evidence="14">M63</strain>
    </source>
</reference>
<evidence type="ECO:0000256" key="7">
    <source>
        <dbReference type="ARBA" id="ARBA00022679"/>
    </source>
</evidence>
<dbReference type="InterPro" id="IPR036038">
    <property type="entry name" value="Aminotransferase-like"/>
</dbReference>
<dbReference type="EC" id="2.6.1.21" evidence="4 12"/>
<evidence type="ECO:0000256" key="4">
    <source>
        <dbReference type="ARBA" id="ARBA00012874"/>
    </source>
</evidence>
<comment type="subunit">
    <text evidence="3">Homodimer.</text>
</comment>
<evidence type="ECO:0000256" key="1">
    <source>
        <dbReference type="ARBA" id="ARBA00001933"/>
    </source>
</evidence>
<dbReference type="InterPro" id="IPR005784">
    <property type="entry name" value="D_amino_transT"/>
</dbReference>
<dbReference type="NCBIfam" id="TIGR01121">
    <property type="entry name" value="D_amino_aminoT"/>
    <property type="match status" value="1"/>
</dbReference>
<evidence type="ECO:0000256" key="11">
    <source>
        <dbReference type="RuleBase" id="RU004516"/>
    </source>
</evidence>
<dbReference type="GO" id="GO:0030170">
    <property type="term" value="F:pyridoxal phosphate binding"/>
    <property type="evidence" value="ECO:0007669"/>
    <property type="project" value="InterPro"/>
</dbReference>
<evidence type="ECO:0000313" key="13">
    <source>
        <dbReference type="EMBL" id="KZE77080.1"/>
    </source>
</evidence>
<proteinExistence type="inferred from homology"/>
<dbReference type="PANTHER" id="PTHR42743">
    <property type="entry name" value="AMINO-ACID AMINOTRANSFERASE"/>
    <property type="match status" value="1"/>
</dbReference>
<evidence type="ECO:0000256" key="12">
    <source>
        <dbReference type="RuleBase" id="RU004520"/>
    </source>
</evidence>
<comment type="caution">
    <text evidence="13">The sequence shown here is derived from an EMBL/GenBank/DDBJ whole genome shotgun (WGS) entry which is preliminary data.</text>
</comment>
<dbReference type="Proteomes" id="UP000076563">
    <property type="component" value="Unassembled WGS sequence"/>
</dbReference>
<organism evidence="13 14">
    <name type="scientific">Paenibacillus elgii</name>
    <dbReference type="NCBI Taxonomy" id="189691"/>
    <lineage>
        <taxon>Bacteria</taxon>
        <taxon>Bacillati</taxon>
        <taxon>Bacillota</taxon>
        <taxon>Bacilli</taxon>
        <taxon>Bacillales</taxon>
        <taxon>Paenibacillaceae</taxon>
        <taxon>Paenibacillus</taxon>
    </lineage>
</organism>
<dbReference type="PROSITE" id="PS00770">
    <property type="entry name" value="AA_TRANSFER_CLASS_4"/>
    <property type="match status" value="1"/>
</dbReference>
<comment type="similarity">
    <text evidence="2 10">Belongs to the class-IV pyridoxal-phosphate-dependent aminotransferase family.</text>
</comment>
<accession>A0A163WZJ3</accession>
<dbReference type="STRING" id="1007103.GCA_000213315_04216"/>
<evidence type="ECO:0000256" key="8">
    <source>
        <dbReference type="ARBA" id="ARBA00022898"/>
    </source>
</evidence>
<dbReference type="FunFam" id="3.20.10.10:FF:000002">
    <property type="entry name" value="D-alanine aminotransferase"/>
    <property type="match status" value="1"/>
</dbReference>
<protein>
    <recommendedName>
        <fullName evidence="5 12">D-alanine aminotransferase</fullName>
        <ecNumber evidence="4 12">2.6.1.21</ecNumber>
    </recommendedName>
</protein>
<dbReference type="CDD" id="cd01558">
    <property type="entry name" value="D-AAT_like"/>
    <property type="match status" value="1"/>
</dbReference>
<dbReference type="Gene3D" id="3.20.10.10">
    <property type="entry name" value="D-amino Acid Aminotransferase, subunit A, domain 2"/>
    <property type="match status" value="1"/>
</dbReference>
<dbReference type="InterPro" id="IPR043132">
    <property type="entry name" value="BCAT-like_C"/>
</dbReference>
<dbReference type="InterPro" id="IPR018300">
    <property type="entry name" value="Aminotrans_IV_CS"/>
</dbReference>
<keyword evidence="7 13" id="KW-0808">Transferase</keyword>
<evidence type="ECO:0000256" key="5">
    <source>
        <dbReference type="ARBA" id="ARBA00021779"/>
    </source>
</evidence>
<dbReference type="GO" id="GO:0005829">
    <property type="term" value="C:cytosol"/>
    <property type="evidence" value="ECO:0007669"/>
    <property type="project" value="TreeGrafter"/>
</dbReference>
<dbReference type="GO" id="GO:0046394">
    <property type="term" value="P:carboxylic acid biosynthetic process"/>
    <property type="evidence" value="ECO:0007669"/>
    <property type="project" value="UniProtKB-ARBA"/>
</dbReference>
<dbReference type="AlphaFoldDB" id="A0A163WZJ3"/>
<keyword evidence="8 11" id="KW-0663">Pyridoxal phosphate</keyword>
<dbReference type="GO" id="GO:0008652">
    <property type="term" value="P:amino acid biosynthetic process"/>
    <property type="evidence" value="ECO:0007669"/>
    <property type="project" value="UniProtKB-ARBA"/>
</dbReference>
<gene>
    <name evidence="13" type="ORF">AV654_22595</name>
</gene>
<evidence type="ECO:0000313" key="14">
    <source>
        <dbReference type="Proteomes" id="UP000076563"/>
    </source>
</evidence>
<comment type="catalytic activity">
    <reaction evidence="9 12">
        <text>D-alanine + 2-oxoglutarate = D-glutamate + pyruvate</text>
        <dbReference type="Rhea" id="RHEA:15869"/>
        <dbReference type="ChEBI" id="CHEBI:15361"/>
        <dbReference type="ChEBI" id="CHEBI:16810"/>
        <dbReference type="ChEBI" id="CHEBI:29986"/>
        <dbReference type="ChEBI" id="CHEBI:57416"/>
        <dbReference type="EC" id="2.6.1.21"/>
    </reaction>
</comment>
<keyword evidence="14" id="KW-1185">Reference proteome</keyword>
<dbReference type="RefSeq" id="WP_063184041.1">
    <property type="nucleotide sequence ID" value="NZ_LQRA01000065.1"/>
</dbReference>
<dbReference type="eggNOG" id="COG0115">
    <property type="taxonomic scope" value="Bacteria"/>
</dbReference>
<evidence type="ECO:0000256" key="10">
    <source>
        <dbReference type="RuleBase" id="RU004106"/>
    </source>
</evidence>
<dbReference type="OrthoDB" id="9805628at2"/>